<gene>
    <name evidence="3" type="ORF">I592_01000</name>
    <name evidence="2" type="ORF">UKC_02961</name>
</gene>
<sequence length="263" mass="30586">MEKDDRQQIEELAKKIAKEKYDLIGLQEVNQLRTSSPAKLDHYFQPTVDQKTVHEDNFLYCLTERLKELDCRYYWSWTYNHIGYDVYHEGIGLLSKNPIEAKSLLLSESADLSDYHTRRAIIGETRFGSQKITAVSGHFSWWQNLEQSFAYEWRTLEKALMEKQDKLIIMGDFNNDAKKSNEGYDLVRKSALNIHDAFNTAEERTGEHTVETSIDGWGQNTNSLRIDYIFASGEFKIESYNIAFNGKNGRIISDHYGIEIIMD</sequence>
<dbReference type="GO" id="GO:0006506">
    <property type="term" value="P:GPI anchor biosynthetic process"/>
    <property type="evidence" value="ECO:0007669"/>
    <property type="project" value="TreeGrafter"/>
</dbReference>
<accession>R2VB56</accession>
<dbReference type="GO" id="GO:0016020">
    <property type="term" value="C:membrane"/>
    <property type="evidence" value="ECO:0007669"/>
    <property type="project" value="GOC"/>
</dbReference>
<dbReference type="Gene3D" id="3.60.10.10">
    <property type="entry name" value="Endonuclease/exonuclease/phosphatase"/>
    <property type="match status" value="1"/>
</dbReference>
<dbReference type="InterPro" id="IPR005135">
    <property type="entry name" value="Endo/exonuclease/phosphatase"/>
</dbReference>
<dbReference type="Pfam" id="PF03372">
    <property type="entry name" value="Exo_endo_phos"/>
    <property type="match status" value="1"/>
</dbReference>
<dbReference type="RefSeq" id="WP_010781324.1">
    <property type="nucleotide sequence ID" value="NZ_ASWH01000001.1"/>
</dbReference>
<comment type="caution">
    <text evidence="2">The sequence shown here is derived from an EMBL/GenBank/DDBJ whole genome shotgun (WGS) entry which is preliminary data.</text>
</comment>
<dbReference type="AlphaFoldDB" id="R2VB56"/>
<proteinExistence type="predicted"/>
<dbReference type="PANTHER" id="PTHR14859">
    <property type="entry name" value="CALCOFLUOR WHITE HYPERSENSITIVE PROTEIN PRECURSOR"/>
    <property type="match status" value="1"/>
</dbReference>
<reference evidence="2 4" key="1">
    <citation type="submission" date="2013-02" db="EMBL/GenBank/DDBJ databases">
        <title>The Genome Sequence of Enterococcus gilvus ATCC BAA-350.</title>
        <authorList>
            <consortium name="The Broad Institute Genome Sequencing Platform"/>
            <consortium name="The Broad Institute Genome Sequencing Center for Infectious Disease"/>
            <person name="Earl A.M."/>
            <person name="Gilmore M.S."/>
            <person name="Lebreton F."/>
            <person name="Walker B."/>
            <person name="Young S.K."/>
            <person name="Zeng Q."/>
            <person name="Gargeya S."/>
            <person name="Fitzgerald M."/>
            <person name="Haas B."/>
            <person name="Abouelleil A."/>
            <person name="Alvarado L."/>
            <person name="Arachchi H.M."/>
            <person name="Berlin A.M."/>
            <person name="Chapman S.B."/>
            <person name="Dewar J."/>
            <person name="Goldberg J."/>
            <person name="Griggs A."/>
            <person name="Gujja S."/>
            <person name="Hansen M."/>
            <person name="Howarth C."/>
            <person name="Imamovic A."/>
            <person name="Larimer J."/>
            <person name="McCowan C."/>
            <person name="Murphy C."/>
            <person name="Neiman D."/>
            <person name="Pearson M."/>
            <person name="Priest M."/>
            <person name="Roberts A."/>
            <person name="Saif S."/>
            <person name="Shea T."/>
            <person name="Sisk P."/>
            <person name="Sykes S."/>
            <person name="Wortman J."/>
            <person name="Nusbaum C."/>
            <person name="Birren B."/>
        </authorList>
    </citation>
    <scope>NUCLEOTIDE SEQUENCE [LARGE SCALE GENOMIC DNA]</scope>
    <source>
        <strain evidence="2 4">ATCC BAA-350</strain>
    </source>
</reference>
<evidence type="ECO:0000313" key="4">
    <source>
        <dbReference type="Proteomes" id="UP000013750"/>
    </source>
</evidence>
<dbReference type="EMBL" id="AJDQ01000009">
    <property type="protein sequence ID" value="EOI54920.1"/>
    <property type="molecule type" value="Genomic_DNA"/>
</dbReference>
<evidence type="ECO:0000313" key="3">
    <source>
        <dbReference type="EMBL" id="EOW81704.1"/>
    </source>
</evidence>
<dbReference type="PANTHER" id="PTHR14859:SF1">
    <property type="entry name" value="PGAP2-INTERACTING PROTEIN"/>
    <property type="match status" value="1"/>
</dbReference>
<dbReference type="eggNOG" id="COG3568">
    <property type="taxonomic scope" value="Bacteria"/>
</dbReference>
<dbReference type="CDD" id="cd09079">
    <property type="entry name" value="RgfB-like"/>
    <property type="match status" value="1"/>
</dbReference>
<dbReference type="InterPro" id="IPR051916">
    <property type="entry name" value="GPI-anchor_lipid_remodeler"/>
</dbReference>
<dbReference type="InterPro" id="IPR036691">
    <property type="entry name" value="Endo/exonu/phosph_ase_sf"/>
</dbReference>
<dbReference type="HOGENOM" id="CLU_086635_0_0_9"/>
<evidence type="ECO:0000313" key="5">
    <source>
        <dbReference type="Proteomes" id="UP000014160"/>
    </source>
</evidence>
<dbReference type="Proteomes" id="UP000014160">
    <property type="component" value="Unassembled WGS sequence"/>
</dbReference>
<dbReference type="Proteomes" id="UP000013750">
    <property type="component" value="Unassembled WGS sequence"/>
</dbReference>
<protein>
    <recommendedName>
        <fullName evidence="1">Endonuclease/exonuclease/phosphatase domain-containing protein</fullName>
    </recommendedName>
</protein>
<feature type="domain" description="Endonuclease/exonuclease/phosphatase" evidence="1">
    <location>
        <begin position="4"/>
        <end position="255"/>
    </location>
</feature>
<keyword evidence="5" id="KW-1185">Reference proteome</keyword>
<evidence type="ECO:0000259" key="1">
    <source>
        <dbReference type="Pfam" id="PF03372"/>
    </source>
</evidence>
<reference evidence="3 5" key="2">
    <citation type="submission" date="2013-03" db="EMBL/GenBank/DDBJ databases">
        <title>The Genome Sequence of Enterococcus gilvus ATCC BAA-350 (PacBio/Illumina hybrid assembly).</title>
        <authorList>
            <consortium name="The Broad Institute Genomics Platform"/>
            <consortium name="The Broad Institute Genome Sequencing Center for Infectious Disease"/>
            <person name="Earl A."/>
            <person name="Russ C."/>
            <person name="Gilmore M."/>
            <person name="Surin D."/>
            <person name="Walker B."/>
            <person name="Young S."/>
            <person name="Zeng Q."/>
            <person name="Gargeya S."/>
            <person name="Fitzgerald M."/>
            <person name="Haas B."/>
            <person name="Abouelleil A."/>
            <person name="Allen A.W."/>
            <person name="Alvarado L."/>
            <person name="Arachchi H.M."/>
            <person name="Berlin A.M."/>
            <person name="Chapman S.B."/>
            <person name="Gainer-Dewar J."/>
            <person name="Goldberg J."/>
            <person name="Griggs A."/>
            <person name="Gujja S."/>
            <person name="Hansen M."/>
            <person name="Howarth C."/>
            <person name="Imamovic A."/>
            <person name="Ireland A."/>
            <person name="Larimer J."/>
            <person name="McCowan C."/>
            <person name="Murphy C."/>
            <person name="Pearson M."/>
            <person name="Poon T.W."/>
            <person name="Priest M."/>
            <person name="Roberts A."/>
            <person name="Saif S."/>
            <person name="Shea T."/>
            <person name="Sisk P."/>
            <person name="Sykes S."/>
            <person name="Wortman J."/>
            <person name="Nusbaum C."/>
            <person name="Birren B."/>
        </authorList>
    </citation>
    <scope>NUCLEOTIDE SEQUENCE [LARGE SCALE GENOMIC DNA]</scope>
    <source>
        <strain evidence="3 5">ATCC BAA-350</strain>
    </source>
</reference>
<dbReference type="GO" id="GO:0003824">
    <property type="term" value="F:catalytic activity"/>
    <property type="evidence" value="ECO:0007669"/>
    <property type="project" value="InterPro"/>
</dbReference>
<dbReference type="SUPFAM" id="SSF56219">
    <property type="entry name" value="DNase I-like"/>
    <property type="match status" value="1"/>
</dbReference>
<name>R2VB56_9ENTE</name>
<dbReference type="PATRIC" id="fig|1158614.3.peg.2947"/>
<dbReference type="EMBL" id="ASWH01000001">
    <property type="protein sequence ID" value="EOW81704.1"/>
    <property type="molecule type" value="Genomic_DNA"/>
</dbReference>
<organism evidence="2 4">
    <name type="scientific">Enterococcus gilvus ATCC BAA-350</name>
    <dbReference type="NCBI Taxonomy" id="1158614"/>
    <lineage>
        <taxon>Bacteria</taxon>
        <taxon>Bacillati</taxon>
        <taxon>Bacillota</taxon>
        <taxon>Bacilli</taxon>
        <taxon>Lactobacillales</taxon>
        <taxon>Enterococcaceae</taxon>
        <taxon>Enterococcus</taxon>
    </lineage>
</organism>
<evidence type="ECO:0000313" key="2">
    <source>
        <dbReference type="EMBL" id="EOI54920.1"/>
    </source>
</evidence>